<feature type="transmembrane region" description="Helical" evidence="1">
    <location>
        <begin position="51"/>
        <end position="75"/>
    </location>
</feature>
<dbReference type="EMBL" id="JBDLNU010000007">
    <property type="protein sequence ID" value="MFM1731207.1"/>
    <property type="molecule type" value="Genomic_DNA"/>
</dbReference>
<keyword evidence="3" id="KW-1185">Reference proteome</keyword>
<keyword evidence="1" id="KW-1133">Transmembrane helix</keyword>
<protein>
    <submittedName>
        <fullName evidence="2">Uncharacterized protein</fullName>
    </submittedName>
</protein>
<accession>A0ABW9G127</accession>
<evidence type="ECO:0000313" key="2">
    <source>
        <dbReference type="EMBL" id="MFM1731207.1"/>
    </source>
</evidence>
<evidence type="ECO:0000256" key="1">
    <source>
        <dbReference type="SAM" id="Phobius"/>
    </source>
</evidence>
<keyword evidence="1" id="KW-0812">Transmembrane</keyword>
<reference evidence="2 3" key="1">
    <citation type="submission" date="2023-11" db="EMBL/GenBank/DDBJ databases">
        <authorList>
            <person name="Val-Calvo J."/>
            <person name="Scortti M."/>
            <person name="Vazquez-Boland J."/>
        </authorList>
    </citation>
    <scope>NUCLEOTIDE SEQUENCE [LARGE SCALE GENOMIC DNA]</scope>
    <source>
        <strain evidence="2 3">DSM 46662</strain>
    </source>
</reference>
<proteinExistence type="predicted"/>
<dbReference type="Proteomes" id="UP001629744">
    <property type="component" value="Unassembled WGS sequence"/>
</dbReference>
<dbReference type="RefSeq" id="WP_348605217.1">
    <property type="nucleotide sequence ID" value="NZ_CP157276.1"/>
</dbReference>
<gene>
    <name evidence="2" type="ORF">ABEU19_004765</name>
</gene>
<sequence length="254" mass="25968">MTKDLLKTLEAMRPDTGADRLWPQHGLATERARIVATTSTPTAPAVRPRRVGAVALTAALFAVGAIGACAAATGLMPKAFTDHYYFWRDLPGPGETAVDPAAAERIASIPGPDGRVFSVFVARGAGSQRCLAAVFESAASAADAGPSEFTDLGGRCRQGPEGSGEFSFGDGAGVMVAEYGAGADGEELPTAFTYDAVAGAAVRAELRMSTGQVLPTVLADGSFYGWFPTPAAGSPRPVLTGYAPDGTVVGSIEI</sequence>
<organism evidence="2 3">
    <name type="scientific">Prescottella soli</name>
    <dbReference type="NCBI Taxonomy" id="1543852"/>
    <lineage>
        <taxon>Bacteria</taxon>
        <taxon>Bacillati</taxon>
        <taxon>Actinomycetota</taxon>
        <taxon>Actinomycetes</taxon>
        <taxon>Mycobacteriales</taxon>
        <taxon>Nocardiaceae</taxon>
        <taxon>Prescottella</taxon>
    </lineage>
</organism>
<comment type="caution">
    <text evidence="2">The sequence shown here is derived from an EMBL/GenBank/DDBJ whole genome shotgun (WGS) entry which is preliminary data.</text>
</comment>
<keyword evidence="1" id="KW-0472">Membrane</keyword>
<name>A0ABW9G127_9NOCA</name>
<evidence type="ECO:0000313" key="3">
    <source>
        <dbReference type="Proteomes" id="UP001629744"/>
    </source>
</evidence>